<keyword evidence="2" id="KW-1185">Reference proteome</keyword>
<sequence>MGSTVQPLCHGKALEACARLVDNDCPDYQIVHRAFLRRPVKEVAGPHSKLSPAEGKHYDLLGTIPISPKGAEQEFISPVKIEDGESKEKR</sequence>
<organism evidence="1 2">
    <name type="scientific">Hirundo rustica rustica</name>
    <dbReference type="NCBI Taxonomy" id="333673"/>
    <lineage>
        <taxon>Eukaryota</taxon>
        <taxon>Metazoa</taxon>
        <taxon>Chordata</taxon>
        <taxon>Craniata</taxon>
        <taxon>Vertebrata</taxon>
        <taxon>Euteleostomi</taxon>
        <taxon>Archelosauria</taxon>
        <taxon>Archosauria</taxon>
        <taxon>Dinosauria</taxon>
        <taxon>Saurischia</taxon>
        <taxon>Theropoda</taxon>
        <taxon>Coelurosauria</taxon>
        <taxon>Aves</taxon>
        <taxon>Neognathae</taxon>
        <taxon>Neoaves</taxon>
        <taxon>Telluraves</taxon>
        <taxon>Australaves</taxon>
        <taxon>Passeriformes</taxon>
        <taxon>Sylvioidea</taxon>
        <taxon>Hirundinidae</taxon>
        <taxon>Hirundo</taxon>
    </lineage>
</organism>
<name>A0A3M0K4A0_HIRRU</name>
<proteinExistence type="predicted"/>
<accession>A0A3M0K4A0</accession>
<evidence type="ECO:0000313" key="1">
    <source>
        <dbReference type="EMBL" id="RMC07982.1"/>
    </source>
</evidence>
<dbReference type="AlphaFoldDB" id="A0A3M0K4A0"/>
<protein>
    <submittedName>
        <fullName evidence="1">Uncharacterized protein</fullName>
    </submittedName>
</protein>
<evidence type="ECO:0000313" key="2">
    <source>
        <dbReference type="Proteomes" id="UP000269221"/>
    </source>
</evidence>
<gene>
    <name evidence="1" type="ORF">DUI87_15454</name>
</gene>
<dbReference type="EMBL" id="QRBI01000119">
    <property type="protein sequence ID" value="RMC07982.1"/>
    <property type="molecule type" value="Genomic_DNA"/>
</dbReference>
<comment type="caution">
    <text evidence="1">The sequence shown here is derived from an EMBL/GenBank/DDBJ whole genome shotgun (WGS) entry which is preliminary data.</text>
</comment>
<dbReference type="Proteomes" id="UP000269221">
    <property type="component" value="Unassembled WGS sequence"/>
</dbReference>
<reference evidence="1 2" key="1">
    <citation type="submission" date="2018-07" db="EMBL/GenBank/DDBJ databases">
        <title>A high quality draft genome assembly of the barn swallow (H. rustica rustica).</title>
        <authorList>
            <person name="Formenti G."/>
            <person name="Chiara M."/>
            <person name="Poveda L."/>
            <person name="Francoijs K.-J."/>
            <person name="Bonisoli-Alquati A."/>
            <person name="Canova L."/>
            <person name="Gianfranceschi L."/>
            <person name="Horner D.S."/>
            <person name="Saino N."/>
        </authorList>
    </citation>
    <scope>NUCLEOTIDE SEQUENCE [LARGE SCALE GENOMIC DNA]</scope>
    <source>
        <strain evidence="1">Chelidonia</strain>
        <tissue evidence="1">Blood</tissue>
    </source>
</reference>